<organism evidence="4 5">
    <name type="scientific">Mycobacterium deserti</name>
    <dbReference type="NCBI Taxonomy" id="2978347"/>
    <lineage>
        <taxon>Bacteria</taxon>
        <taxon>Bacillati</taxon>
        <taxon>Actinomycetota</taxon>
        <taxon>Actinomycetes</taxon>
        <taxon>Mycobacteriales</taxon>
        <taxon>Mycobacteriaceae</taxon>
        <taxon>Mycobacterium</taxon>
    </lineage>
</organism>
<dbReference type="InterPro" id="IPR002938">
    <property type="entry name" value="FAD-bd"/>
</dbReference>
<proteinExistence type="inferred from homology"/>
<dbReference type="PANTHER" id="PTHR43747:SF5">
    <property type="entry name" value="FAD-BINDING DOMAIN-CONTAINING PROTEIN"/>
    <property type="match status" value="1"/>
</dbReference>
<dbReference type="InterPro" id="IPR036188">
    <property type="entry name" value="FAD/NAD-bd_sf"/>
</dbReference>
<keyword evidence="1" id="KW-0560">Oxidoreductase</keyword>
<keyword evidence="5" id="KW-1185">Reference proteome</keyword>
<sequence>MRGFDVVIVGARCAGSPLAVLLARRGFRVCVVDKARFPSDTPSTHVIQPAGVAALEHIGVLGPALAAGAVPLDRLTLVNEDVRIDATLDPTVFPQPGLCVRRVTLDALLVDAAATAGADVRTGVRATDLIADGDRIVGVETDRGPIRARLVVGADGRGSAVATAVDAREYHVVPGGRVPIWAYFEGVDDREGRLRLGRLGEHAFLAAPSDSGLYMAGITTARRRHLSGDDALQAGIAGWPELADVLAGGRRVGPVRVMTRWHSYFRQSAGPGWVLIGDAGHFKDFTPAQGIADALRQAERLTADLPDDLAAPALVDTATRQWWRWRDTDAHPMYWFAADMGAPETSTPLVTSVLRDIAADRRAIVTLLRVLNHEVSPARLLPPDRLARAAMQALRDRPDRLRATGSEIVTALRSELRRLRARRETPPGASSVPAHR</sequence>
<evidence type="ECO:0000256" key="1">
    <source>
        <dbReference type="ARBA" id="ARBA00023002"/>
    </source>
</evidence>
<dbReference type="EMBL" id="JAODWD010000001">
    <property type="protein sequence ID" value="MCT7657298.1"/>
    <property type="molecule type" value="Genomic_DNA"/>
</dbReference>
<comment type="caution">
    <text evidence="4">The sequence shown here is derived from an EMBL/GenBank/DDBJ whole genome shotgun (WGS) entry which is preliminary data.</text>
</comment>
<dbReference type="PRINTS" id="PR00420">
    <property type="entry name" value="RNGMNOXGNASE"/>
</dbReference>
<accession>A0ABT2M4W6</accession>
<name>A0ABT2M4W6_9MYCO</name>
<evidence type="ECO:0000256" key="2">
    <source>
        <dbReference type="ARBA" id="ARBA00038396"/>
    </source>
</evidence>
<protein>
    <submittedName>
        <fullName evidence="4">NAD(P)/FAD-dependent oxidoreductase</fullName>
    </submittedName>
</protein>
<evidence type="ECO:0000259" key="3">
    <source>
        <dbReference type="Pfam" id="PF01494"/>
    </source>
</evidence>
<dbReference type="InterPro" id="IPR050816">
    <property type="entry name" value="Flavin-dep_Halogenase_NPB"/>
</dbReference>
<evidence type="ECO:0000313" key="4">
    <source>
        <dbReference type="EMBL" id="MCT7657298.1"/>
    </source>
</evidence>
<dbReference type="Proteomes" id="UP001206639">
    <property type="component" value="Unassembled WGS sequence"/>
</dbReference>
<evidence type="ECO:0000313" key="5">
    <source>
        <dbReference type="Proteomes" id="UP001206639"/>
    </source>
</evidence>
<dbReference type="RefSeq" id="WP_260991357.1">
    <property type="nucleotide sequence ID" value="NZ_JAODWD010000001.1"/>
</dbReference>
<feature type="domain" description="FAD-binding" evidence="3">
    <location>
        <begin position="5"/>
        <end position="305"/>
    </location>
</feature>
<gene>
    <name evidence="4" type="ORF">N4S67_02540</name>
</gene>
<reference evidence="5" key="1">
    <citation type="submission" date="2023-07" db="EMBL/GenBank/DDBJ databases">
        <authorList>
            <person name="Deng Y."/>
            <person name="Zhang Y.-Q."/>
        </authorList>
    </citation>
    <scope>NUCLEOTIDE SEQUENCE [LARGE SCALE GENOMIC DNA]</scope>
    <source>
        <strain evidence="5">CPCC 205710</strain>
    </source>
</reference>
<dbReference type="Gene3D" id="3.50.50.60">
    <property type="entry name" value="FAD/NAD(P)-binding domain"/>
    <property type="match status" value="1"/>
</dbReference>
<dbReference type="SUPFAM" id="SSF51905">
    <property type="entry name" value="FAD/NAD(P)-binding domain"/>
    <property type="match status" value="1"/>
</dbReference>
<comment type="similarity">
    <text evidence="2">Belongs to the flavin-dependent halogenase family. Bacterial tryptophan halogenase subfamily.</text>
</comment>
<dbReference type="PANTHER" id="PTHR43747">
    <property type="entry name" value="FAD-BINDING PROTEIN"/>
    <property type="match status" value="1"/>
</dbReference>
<dbReference type="Pfam" id="PF01494">
    <property type="entry name" value="FAD_binding_3"/>
    <property type="match status" value="1"/>
</dbReference>